<sequence>MFQRSAACFLGLTAFHAVFYLEFSQFLGFLSDTCRHSLYLGRFYRRYSCTKRLTSQPFCVSHQDRSIHLHD</sequence>
<accession>A0A655Z9Y3</accession>
<protein>
    <submittedName>
        <fullName evidence="1">Uncharacterized protein</fullName>
    </submittedName>
</protein>
<dbReference type="EMBL" id="CWQY01000010">
    <property type="protein sequence ID" value="CSC62885.1"/>
    <property type="molecule type" value="Genomic_DNA"/>
</dbReference>
<name>A0A655Z9Y3_VIBCL</name>
<dbReference type="Proteomes" id="UP000041770">
    <property type="component" value="Unassembled WGS sequence"/>
</dbReference>
<organism evidence="1 2">
    <name type="scientific">Vibrio cholerae</name>
    <dbReference type="NCBI Taxonomy" id="666"/>
    <lineage>
        <taxon>Bacteria</taxon>
        <taxon>Pseudomonadati</taxon>
        <taxon>Pseudomonadota</taxon>
        <taxon>Gammaproteobacteria</taxon>
        <taxon>Vibrionales</taxon>
        <taxon>Vibrionaceae</taxon>
        <taxon>Vibrio</taxon>
    </lineage>
</organism>
<dbReference type="AlphaFoldDB" id="A0A655Z9Y3"/>
<reference evidence="1 2" key="1">
    <citation type="submission" date="2015-07" db="EMBL/GenBank/DDBJ databases">
        <authorList>
            <consortium name="Pathogen Informatics"/>
        </authorList>
    </citation>
    <scope>NUCLEOTIDE SEQUENCE [LARGE SCALE GENOMIC DNA]</scope>
    <source>
        <strain evidence="1 2">A316</strain>
    </source>
</reference>
<proteinExistence type="predicted"/>
<evidence type="ECO:0000313" key="2">
    <source>
        <dbReference type="Proteomes" id="UP000041770"/>
    </source>
</evidence>
<gene>
    <name evidence="1" type="ORF">ERS013200_01860</name>
</gene>
<evidence type="ECO:0000313" key="1">
    <source>
        <dbReference type="EMBL" id="CSC62885.1"/>
    </source>
</evidence>